<evidence type="ECO:0000313" key="2">
    <source>
        <dbReference type="Proteomes" id="UP000031366"/>
    </source>
</evidence>
<dbReference type="AlphaFoldDB" id="A0A0C1R3H1"/>
<sequence>MYNAKDIDKQKKISISYNGFEERSYFSGKFKNCTIFDIKSSYTSFTDIAEINNSNKNNLS</sequence>
<dbReference type="RefSeq" id="WP_039630296.1">
    <property type="nucleotide sequence ID" value="NZ_AYSO01000012.1"/>
</dbReference>
<accession>A0A0C1R3H1</accession>
<proteinExistence type="predicted"/>
<name>A0A0C1R3H1_9CLOT</name>
<comment type="caution">
    <text evidence="1">The sequence shown here is derived from an EMBL/GenBank/DDBJ whole genome shotgun (WGS) entry which is preliminary data.</text>
</comment>
<evidence type="ECO:0000313" key="1">
    <source>
        <dbReference type="EMBL" id="KIE48072.1"/>
    </source>
</evidence>
<reference evidence="1 2" key="1">
    <citation type="journal article" date="2015" name="Infect. Genet. Evol.">
        <title>Genomic sequences of six botulinum neurotoxin-producing strains representing three clostridial species illustrate the mobility and diversity of botulinum neurotoxin genes.</title>
        <authorList>
            <person name="Smith T.J."/>
            <person name="Hill K.K."/>
            <person name="Xie G."/>
            <person name="Foley B.T."/>
            <person name="Williamson C.H."/>
            <person name="Foster J.T."/>
            <person name="Johnson S.L."/>
            <person name="Chertkov O."/>
            <person name="Teshima H."/>
            <person name="Gibbons H.S."/>
            <person name="Johnsky L.A."/>
            <person name="Karavis M.A."/>
            <person name="Smith L.A."/>
        </authorList>
    </citation>
    <scope>NUCLEOTIDE SEQUENCE [LARGE SCALE GENOMIC DNA]</scope>
    <source>
        <strain evidence="1 2">CDC 2741</strain>
    </source>
</reference>
<dbReference type="STRING" id="29341.RSJ17_12085"/>
<keyword evidence="2" id="KW-1185">Reference proteome</keyword>
<dbReference type="EMBL" id="AYSO01000012">
    <property type="protein sequence ID" value="KIE48072.1"/>
    <property type="molecule type" value="Genomic_DNA"/>
</dbReference>
<dbReference type="Proteomes" id="UP000031366">
    <property type="component" value="Unassembled WGS sequence"/>
</dbReference>
<gene>
    <name evidence="1" type="ORF">U732_3809</name>
</gene>
<dbReference type="OrthoDB" id="9968577at2"/>
<organism evidence="1 2">
    <name type="scientific">Clostridium argentinense CDC 2741</name>
    <dbReference type="NCBI Taxonomy" id="1418104"/>
    <lineage>
        <taxon>Bacteria</taxon>
        <taxon>Bacillati</taxon>
        <taxon>Bacillota</taxon>
        <taxon>Clostridia</taxon>
        <taxon>Eubacteriales</taxon>
        <taxon>Clostridiaceae</taxon>
        <taxon>Clostridium</taxon>
    </lineage>
</organism>
<protein>
    <submittedName>
        <fullName evidence="1">Uncharacterized protein</fullName>
    </submittedName>
</protein>